<name>A0A445N165_9BACT</name>
<protein>
    <recommendedName>
        <fullName evidence="2">ATP-binding protein</fullName>
    </recommendedName>
</protein>
<proteinExistence type="predicted"/>
<evidence type="ECO:0008006" key="2">
    <source>
        <dbReference type="Google" id="ProtNLM"/>
    </source>
</evidence>
<gene>
    <name evidence="1" type="ORF">PITCH_A580026</name>
</gene>
<sequence>MPALSEFVTIKRRYSRSVNLERDFGIPDSLLGYIPTSRAMDSVERFLRSFAFDNSVRAWTLTGLYGTGKSAFANFLTALCSPQDDEIFKCAIQIIKQTEKSNSLQRQIKGRLPESGLIRAVVTAQREPIAKTVIRALNAGVTLYWHNRRGPRPGVISELNELYLKSQKGASIDNNHLVQVLESLAQSSWAGILLIIDELGKNLEFSAQNQSMDDLYLLQQIAEMPPNRDGFNVSIFGLLHQSFIDYAHGIASAQRNEWAKIQGRFEDIPFIESADQMVRLIGQAIDQSTEAPFKSSVNKWTKKWQSVLSDTEMSNYFSTSDLPSIFPLHPLSALILPILCTKFSQNDRTLFTFLASGEPDSFSTFLAQSNFSQEKLPVFKLHKVYDYFVESAGMSISARPQFQRWIEIQSRLSDASNLDPDVLLVLKTIGLLNLVSTAGSLRASKKTVALAMCNQPDDRDEIEYWDKKIKELLDKGFIIWRKRIDELRIWEGSDFDIEKELSEQAEVLNISLADLLNEYAPLRPLVAQKHSYNCGTLRYFERQYFDRTESFESLECKLPDSDGLICYWVGNERNLKKLDNIPHETLSGKPLIVICASELSALRIACDEYVTLRNVLKNASQLQTDGIARREVGQRVLYAQRLLNDALSRSFDIASGKVNNFDLTDKMKFSNWADFQGYLSHLCDEVYIKGPCLWNELINRRELTSQGAAARTKLLTTMLENIGQPRLGIVGNGPEYSVFESVLIQTGLYVESKDGWVFSRPPENDDGIYHVWIAIENFCKKASKEPKNISILYDLLEKPPYGSKQGIIPVLLLSVLLYQSEYVSVYQDGTFIPVLGPEHFELLVKKPERFSVKYFEMSGLRAEIFQELGKILSSDRSHVDQTFRNRTILSIVKPLVGFAQRLPKFTLLTNNWVTDEAKAVRRALLEAKEPDELLFTALPRACGLPPIVAGDDQDRNLVKRFRKKLALALSSLQAAYDDMLGDCEKLIKNSFAIRIHTAEFRENLRYRAMNLSSQVMETQMKSFILAAAGAEADNRSWLESILLIILNKTPKSWTDEDVLIFETKLSNLARRFANLEALQKEIAIPSEGIDARRITLTYPDGKEIHQMLWIDRDKQENIKQIAEQIIEKYNLNDDMILKQAVTAALIEKIFYKGGERVESQELKKERKIV</sequence>
<dbReference type="AlphaFoldDB" id="A0A445N165"/>
<dbReference type="EMBL" id="OJIN01000201">
    <property type="protein sequence ID" value="SPD75423.1"/>
    <property type="molecule type" value="Genomic_DNA"/>
</dbReference>
<evidence type="ECO:0000313" key="1">
    <source>
        <dbReference type="EMBL" id="SPD75423.1"/>
    </source>
</evidence>
<accession>A0A445N165</accession>
<reference evidence="1" key="1">
    <citation type="submission" date="2018-01" db="EMBL/GenBank/DDBJ databases">
        <authorList>
            <person name="Regsiter A."/>
            <person name="William W."/>
        </authorList>
    </citation>
    <scope>NUCLEOTIDE SEQUENCE</scope>
    <source>
        <strain evidence="1">TRIP AH-1</strain>
    </source>
</reference>
<organism evidence="1">
    <name type="scientific">uncultured Desulfobacterium sp</name>
    <dbReference type="NCBI Taxonomy" id="201089"/>
    <lineage>
        <taxon>Bacteria</taxon>
        <taxon>Pseudomonadati</taxon>
        <taxon>Thermodesulfobacteriota</taxon>
        <taxon>Desulfobacteria</taxon>
        <taxon>Desulfobacterales</taxon>
        <taxon>Desulfobacteriaceae</taxon>
        <taxon>Desulfobacterium</taxon>
        <taxon>environmental samples</taxon>
    </lineage>
</organism>